<protein>
    <submittedName>
        <fullName evidence="2">Uncharacterized protein</fullName>
    </submittedName>
</protein>
<keyword evidence="3" id="KW-1185">Reference proteome</keyword>
<sequence length="151" mass="16327">MSASSTTLVITTAATDPSFARRQVTLTQTITYPDATSTALVTLDRGAPPTDSPAPTWSAGAASSDGLGQQQIGIIVGCGCKPYSVYHEGDHDVIYFSDDMEEVARPERSYWPRFPRSISPPIVPTYVATDTGPQWTAYEASGRYYPTYYGS</sequence>
<organism evidence="2 3">
    <name type="scientific">Daldinia eschscholtzii</name>
    <dbReference type="NCBI Taxonomy" id="292717"/>
    <lineage>
        <taxon>Eukaryota</taxon>
        <taxon>Fungi</taxon>
        <taxon>Dikarya</taxon>
        <taxon>Ascomycota</taxon>
        <taxon>Pezizomycotina</taxon>
        <taxon>Sordariomycetes</taxon>
        <taxon>Xylariomycetidae</taxon>
        <taxon>Xylariales</taxon>
        <taxon>Hypoxylaceae</taxon>
        <taxon>Daldinia</taxon>
    </lineage>
</organism>
<gene>
    <name evidence="2" type="ORF">Daesc_001366</name>
</gene>
<name>A0AAX6MU98_9PEZI</name>
<reference evidence="2 3" key="1">
    <citation type="journal article" date="2024" name="Front Chem Biol">
        <title>Unveiling the potential of Daldinia eschscholtzii MFLUCC 19-0629 through bioactivity and bioinformatics studies for enhanced sustainable agriculture production.</title>
        <authorList>
            <person name="Brooks S."/>
            <person name="Weaver J.A."/>
            <person name="Klomchit A."/>
            <person name="Alharthi S.A."/>
            <person name="Onlamun T."/>
            <person name="Nurani R."/>
            <person name="Vong T.K."/>
            <person name="Alberti F."/>
            <person name="Greco C."/>
        </authorList>
    </citation>
    <scope>NUCLEOTIDE SEQUENCE [LARGE SCALE GENOMIC DNA]</scope>
    <source>
        <strain evidence="2">MFLUCC 19-0629</strain>
    </source>
</reference>
<comment type="caution">
    <text evidence="2">The sequence shown here is derived from an EMBL/GenBank/DDBJ whole genome shotgun (WGS) entry which is preliminary data.</text>
</comment>
<evidence type="ECO:0000256" key="1">
    <source>
        <dbReference type="SAM" id="MobiDB-lite"/>
    </source>
</evidence>
<dbReference type="AlphaFoldDB" id="A0AAX6MU98"/>
<evidence type="ECO:0000313" key="3">
    <source>
        <dbReference type="Proteomes" id="UP001369815"/>
    </source>
</evidence>
<proteinExistence type="predicted"/>
<dbReference type="Proteomes" id="UP001369815">
    <property type="component" value="Unassembled WGS sequence"/>
</dbReference>
<evidence type="ECO:0000313" key="2">
    <source>
        <dbReference type="EMBL" id="KAK6956096.1"/>
    </source>
</evidence>
<feature type="region of interest" description="Disordered" evidence="1">
    <location>
        <begin position="43"/>
        <end position="64"/>
    </location>
</feature>
<accession>A0AAX6MU98</accession>
<dbReference type="EMBL" id="JBANMG010000002">
    <property type="protein sequence ID" value="KAK6956096.1"/>
    <property type="molecule type" value="Genomic_DNA"/>
</dbReference>